<sequence length="562" mass="65426">MEHLQDKLIAHNLVKLGIYMDINCNQTSEVLLMANGERLFIERYHWLIYDQNFNLRQVHQRFAEAQLYLGTELTYVRPSTNPNSFILYDLYNKGKHVGGKLNITIDQQIDCNEQQCYVNRYLSDLHKRSRIQQRKFLTGLTLRINAVLTSMPIDTPETEIKNFLSRDDDIYRDSFARLGYQTHEVLKEILDCNFSYIFRDRWSDSELSGGLIGDMRNETVDLSATGFLFSSGRTKYFKLVTWFSSFRSMCMFLNPKSAAGELRLLEFLQPFSRTVWFMFGSMLLASGFLLWLTFSLERKLNHVNIRPSLLTSCLLSFGAACIQGAWLLPRSTGGRMVFYALMLTCFLLYNYYTSIVVSTLLGEAPKSNIRTIQQLADSSLEVSIEPKIYTKVYIETSSYPDVRSLYLNKVVNSKRDPKRIWLPSEEGVLMVRDKPGFVYIAEAASSYIYVRKHYLPHEICELNEILLRDETNAYTMMLKTSSFVELMKLSQLRTLETGIHFKHFHYWVQNKLHCYHSNRNVVVGLDSAGPLFLLLICGYIMCLLVFGLEILWHRRQQRAVRH</sequence>
<keyword evidence="5 9" id="KW-1133">Transmembrane helix</keyword>
<feature type="transmembrane region" description="Helical" evidence="9">
    <location>
        <begin position="531"/>
        <end position="552"/>
    </location>
</feature>
<dbReference type="Pfam" id="PF24576">
    <property type="entry name" value="IR75A_N"/>
    <property type="match status" value="1"/>
</dbReference>
<keyword evidence="3" id="KW-1003">Cell membrane</keyword>
<proteinExistence type="inferred from homology"/>
<evidence type="ECO:0000313" key="12">
    <source>
        <dbReference type="EMBL" id="EDW70744.2"/>
    </source>
</evidence>
<dbReference type="FunCoup" id="B4LIF7">
    <property type="interactions" value="4"/>
</dbReference>
<evidence type="ECO:0000256" key="7">
    <source>
        <dbReference type="ARBA" id="ARBA00023170"/>
    </source>
</evidence>
<feature type="transmembrane region" description="Helical" evidence="9">
    <location>
        <begin position="308"/>
        <end position="329"/>
    </location>
</feature>
<feature type="transmembrane region" description="Helical" evidence="9">
    <location>
        <begin position="336"/>
        <end position="352"/>
    </location>
</feature>
<dbReference type="GO" id="GO:0005886">
    <property type="term" value="C:plasma membrane"/>
    <property type="evidence" value="ECO:0007669"/>
    <property type="project" value="UniProtKB-SubCell"/>
</dbReference>
<comment type="similarity">
    <text evidence="2">Belongs to the glutamate-gated ion channel (TC 1.A.10.1) family.</text>
</comment>
<evidence type="ECO:0000256" key="6">
    <source>
        <dbReference type="ARBA" id="ARBA00023136"/>
    </source>
</evidence>
<keyword evidence="7" id="KW-0675">Receptor</keyword>
<dbReference type="InParanoid" id="B4LIF7"/>
<keyword evidence="8" id="KW-0325">Glycoprotein</keyword>
<dbReference type="Pfam" id="PF00060">
    <property type="entry name" value="Lig_chan"/>
    <property type="match status" value="1"/>
</dbReference>
<evidence type="ECO:0000256" key="1">
    <source>
        <dbReference type="ARBA" id="ARBA00004651"/>
    </source>
</evidence>
<dbReference type="SUPFAM" id="SSF53850">
    <property type="entry name" value="Periplasmic binding protein-like II"/>
    <property type="match status" value="1"/>
</dbReference>
<dbReference type="Proteomes" id="UP000008792">
    <property type="component" value="Unassembled WGS sequence"/>
</dbReference>
<dbReference type="PANTHER" id="PTHR42643:SF32">
    <property type="entry name" value="IONOTROPIC RECEPTOR 31A, ISOFORM C-RELATED"/>
    <property type="match status" value="1"/>
</dbReference>
<organism evidence="12 13">
    <name type="scientific">Drosophila virilis</name>
    <name type="common">Fruit fly</name>
    <dbReference type="NCBI Taxonomy" id="7244"/>
    <lineage>
        <taxon>Eukaryota</taxon>
        <taxon>Metazoa</taxon>
        <taxon>Ecdysozoa</taxon>
        <taxon>Arthropoda</taxon>
        <taxon>Hexapoda</taxon>
        <taxon>Insecta</taxon>
        <taxon>Pterygota</taxon>
        <taxon>Neoptera</taxon>
        <taxon>Endopterygota</taxon>
        <taxon>Diptera</taxon>
        <taxon>Brachycera</taxon>
        <taxon>Muscomorpha</taxon>
        <taxon>Ephydroidea</taxon>
        <taxon>Drosophilidae</taxon>
        <taxon>Drosophila</taxon>
    </lineage>
</organism>
<feature type="domain" description="Ionotropic glutamate receptor C-terminal" evidence="10">
    <location>
        <begin position="274"/>
        <end position="538"/>
    </location>
</feature>
<evidence type="ECO:0000256" key="9">
    <source>
        <dbReference type="SAM" id="Phobius"/>
    </source>
</evidence>
<dbReference type="AlphaFoldDB" id="B4LIF7"/>
<dbReference type="GO" id="GO:0015276">
    <property type="term" value="F:ligand-gated monoatomic ion channel activity"/>
    <property type="evidence" value="ECO:0007669"/>
    <property type="project" value="InterPro"/>
</dbReference>
<dbReference type="EMBL" id="CH940647">
    <property type="protein sequence ID" value="EDW70744.2"/>
    <property type="molecule type" value="Genomic_DNA"/>
</dbReference>
<evidence type="ECO:0000313" key="13">
    <source>
        <dbReference type="Proteomes" id="UP000008792"/>
    </source>
</evidence>
<dbReference type="eggNOG" id="KOG1052">
    <property type="taxonomic scope" value="Eukaryota"/>
</dbReference>
<dbReference type="OrthoDB" id="6117597at2759"/>
<evidence type="ECO:0000256" key="2">
    <source>
        <dbReference type="ARBA" id="ARBA00008685"/>
    </source>
</evidence>
<dbReference type="GO" id="GO:0050907">
    <property type="term" value="P:detection of chemical stimulus involved in sensory perception"/>
    <property type="evidence" value="ECO:0007669"/>
    <property type="project" value="UniProtKB-ARBA"/>
</dbReference>
<feature type="domain" description="Ionotropic receptor 75a N-terminal" evidence="11">
    <location>
        <begin position="6"/>
        <end position="106"/>
    </location>
</feature>
<dbReference type="InterPro" id="IPR052192">
    <property type="entry name" value="Insect_Ionotropic_Sensory_Rcpt"/>
</dbReference>
<evidence type="ECO:0000256" key="3">
    <source>
        <dbReference type="ARBA" id="ARBA00022475"/>
    </source>
</evidence>
<evidence type="ECO:0000256" key="5">
    <source>
        <dbReference type="ARBA" id="ARBA00022989"/>
    </source>
</evidence>
<dbReference type="InterPro" id="IPR001320">
    <property type="entry name" value="Iontro_rcpt_C"/>
</dbReference>
<feature type="transmembrane region" description="Helical" evidence="9">
    <location>
        <begin position="275"/>
        <end position="296"/>
    </location>
</feature>
<keyword evidence="4 9" id="KW-0812">Transmembrane</keyword>
<keyword evidence="6 9" id="KW-0472">Membrane</keyword>
<evidence type="ECO:0000259" key="10">
    <source>
        <dbReference type="Pfam" id="PF00060"/>
    </source>
</evidence>
<reference evidence="12 13" key="1">
    <citation type="journal article" date="2007" name="Nature">
        <title>Evolution of genes and genomes on the Drosophila phylogeny.</title>
        <authorList>
            <consortium name="Drosophila 12 Genomes Consortium"/>
            <person name="Clark A.G."/>
            <person name="Eisen M.B."/>
            <person name="Smith D.R."/>
            <person name="Bergman C.M."/>
            <person name="Oliver B."/>
            <person name="Markow T.A."/>
            <person name="Kaufman T.C."/>
            <person name="Kellis M."/>
            <person name="Gelbart W."/>
            <person name="Iyer V.N."/>
            <person name="Pollard D.A."/>
            <person name="Sackton T.B."/>
            <person name="Larracuente A.M."/>
            <person name="Singh N.D."/>
            <person name="Abad J.P."/>
            <person name="Abt D.N."/>
            <person name="Adryan B."/>
            <person name="Aguade M."/>
            <person name="Akashi H."/>
            <person name="Anderson W.W."/>
            <person name="Aquadro C.F."/>
            <person name="Ardell D.H."/>
            <person name="Arguello R."/>
            <person name="Artieri C.G."/>
            <person name="Barbash D.A."/>
            <person name="Barker D."/>
            <person name="Barsanti P."/>
            <person name="Batterham P."/>
            <person name="Batzoglou S."/>
            <person name="Begun D."/>
            <person name="Bhutkar A."/>
            <person name="Blanco E."/>
            <person name="Bosak S.A."/>
            <person name="Bradley R.K."/>
            <person name="Brand A.D."/>
            <person name="Brent M.R."/>
            <person name="Brooks A.N."/>
            <person name="Brown R.H."/>
            <person name="Butlin R.K."/>
            <person name="Caggese C."/>
            <person name="Calvi B.R."/>
            <person name="Bernardo de Carvalho A."/>
            <person name="Caspi A."/>
            <person name="Castrezana S."/>
            <person name="Celniker S.E."/>
            <person name="Chang J.L."/>
            <person name="Chapple C."/>
            <person name="Chatterji S."/>
            <person name="Chinwalla A."/>
            <person name="Civetta A."/>
            <person name="Clifton S.W."/>
            <person name="Comeron J.M."/>
            <person name="Costello J.C."/>
            <person name="Coyne J.A."/>
            <person name="Daub J."/>
            <person name="David R.G."/>
            <person name="Delcher A.L."/>
            <person name="Delehaunty K."/>
            <person name="Do C.B."/>
            <person name="Ebling H."/>
            <person name="Edwards K."/>
            <person name="Eickbush T."/>
            <person name="Evans J.D."/>
            <person name="Filipski A."/>
            <person name="Findeiss S."/>
            <person name="Freyhult E."/>
            <person name="Fulton L."/>
            <person name="Fulton R."/>
            <person name="Garcia A.C."/>
            <person name="Gardiner A."/>
            <person name="Garfield D.A."/>
            <person name="Garvin B.E."/>
            <person name="Gibson G."/>
            <person name="Gilbert D."/>
            <person name="Gnerre S."/>
            <person name="Godfrey J."/>
            <person name="Good R."/>
            <person name="Gotea V."/>
            <person name="Gravely B."/>
            <person name="Greenberg A.J."/>
            <person name="Griffiths-Jones S."/>
            <person name="Gross S."/>
            <person name="Guigo R."/>
            <person name="Gustafson E.A."/>
            <person name="Haerty W."/>
            <person name="Hahn M.W."/>
            <person name="Halligan D.L."/>
            <person name="Halpern A.L."/>
            <person name="Halter G.M."/>
            <person name="Han M.V."/>
            <person name="Heger A."/>
            <person name="Hillier L."/>
            <person name="Hinrichs A.S."/>
            <person name="Holmes I."/>
            <person name="Hoskins R.A."/>
            <person name="Hubisz M.J."/>
            <person name="Hultmark D."/>
            <person name="Huntley M.A."/>
            <person name="Jaffe D.B."/>
            <person name="Jagadeeshan S."/>
            <person name="Jeck W.R."/>
            <person name="Johnson J."/>
            <person name="Jones C.D."/>
            <person name="Jordan W.C."/>
            <person name="Karpen G.H."/>
            <person name="Kataoka E."/>
            <person name="Keightley P.D."/>
            <person name="Kheradpour P."/>
            <person name="Kirkness E.F."/>
            <person name="Koerich L.B."/>
            <person name="Kristiansen K."/>
            <person name="Kudrna D."/>
            <person name="Kulathinal R.J."/>
            <person name="Kumar S."/>
            <person name="Kwok R."/>
            <person name="Lander E."/>
            <person name="Langley C.H."/>
            <person name="Lapoint R."/>
            <person name="Lazzaro B.P."/>
            <person name="Lee S.J."/>
            <person name="Levesque L."/>
            <person name="Li R."/>
            <person name="Lin C.F."/>
            <person name="Lin M.F."/>
            <person name="Lindblad-Toh K."/>
            <person name="Llopart A."/>
            <person name="Long M."/>
            <person name="Low L."/>
            <person name="Lozovsky E."/>
            <person name="Lu J."/>
            <person name="Luo M."/>
            <person name="Machado C.A."/>
            <person name="Makalowski W."/>
            <person name="Marzo M."/>
            <person name="Matsuda M."/>
            <person name="Matzkin L."/>
            <person name="McAllister B."/>
            <person name="McBride C.S."/>
            <person name="McKernan B."/>
            <person name="McKernan K."/>
            <person name="Mendez-Lago M."/>
            <person name="Minx P."/>
            <person name="Mollenhauer M.U."/>
            <person name="Montooth K."/>
            <person name="Mount S.M."/>
            <person name="Mu X."/>
            <person name="Myers E."/>
            <person name="Negre B."/>
            <person name="Newfeld S."/>
            <person name="Nielsen R."/>
            <person name="Noor M.A."/>
            <person name="O'Grady P."/>
            <person name="Pachter L."/>
            <person name="Papaceit M."/>
            <person name="Parisi M.J."/>
            <person name="Parisi M."/>
            <person name="Parts L."/>
            <person name="Pedersen J.S."/>
            <person name="Pesole G."/>
            <person name="Phillippy A.M."/>
            <person name="Ponting C.P."/>
            <person name="Pop M."/>
            <person name="Porcelli D."/>
            <person name="Powell J.R."/>
            <person name="Prohaska S."/>
            <person name="Pruitt K."/>
            <person name="Puig M."/>
            <person name="Quesneville H."/>
            <person name="Ram K.R."/>
            <person name="Rand D."/>
            <person name="Rasmussen M.D."/>
            <person name="Reed L.K."/>
            <person name="Reenan R."/>
            <person name="Reily A."/>
            <person name="Remington K.A."/>
            <person name="Rieger T.T."/>
            <person name="Ritchie M.G."/>
            <person name="Robin C."/>
            <person name="Rogers Y.H."/>
            <person name="Rohde C."/>
            <person name="Rozas J."/>
            <person name="Rubenfield M.J."/>
            <person name="Ruiz A."/>
            <person name="Russo S."/>
            <person name="Salzberg S.L."/>
            <person name="Sanchez-Gracia A."/>
            <person name="Saranga D.J."/>
            <person name="Sato H."/>
            <person name="Schaeffer S.W."/>
            <person name="Schatz M.C."/>
            <person name="Schlenke T."/>
            <person name="Schwartz R."/>
            <person name="Segarra C."/>
            <person name="Singh R.S."/>
            <person name="Sirot L."/>
            <person name="Sirota M."/>
            <person name="Sisneros N.B."/>
            <person name="Smith C.D."/>
            <person name="Smith T.F."/>
            <person name="Spieth J."/>
            <person name="Stage D.E."/>
            <person name="Stark A."/>
            <person name="Stephan W."/>
            <person name="Strausberg R.L."/>
            <person name="Strempel S."/>
            <person name="Sturgill D."/>
            <person name="Sutton G."/>
            <person name="Sutton G.G."/>
            <person name="Tao W."/>
            <person name="Teichmann S."/>
            <person name="Tobari Y.N."/>
            <person name="Tomimura Y."/>
            <person name="Tsolas J.M."/>
            <person name="Valente V.L."/>
            <person name="Venter E."/>
            <person name="Venter J.C."/>
            <person name="Vicario S."/>
            <person name="Vieira F.G."/>
            <person name="Vilella A.J."/>
            <person name="Villasante A."/>
            <person name="Walenz B."/>
            <person name="Wang J."/>
            <person name="Wasserman M."/>
            <person name="Watts T."/>
            <person name="Wilson D."/>
            <person name="Wilson R.K."/>
            <person name="Wing R.A."/>
            <person name="Wolfner M.F."/>
            <person name="Wong A."/>
            <person name="Wong G.K."/>
            <person name="Wu C.I."/>
            <person name="Wu G."/>
            <person name="Yamamoto D."/>
            <person name="Yang H.P."/>
            <person name="Yang S.P."/>
            <person name="Yorke J.A."/>
            <person name="Yoshida K."/>
            <person name="Zdobnov E."/>
            <person name="Zhang P."/>
            <person name="Zhang Y."/>
            <person name="Zimin A.V."/>
            <person name="Baldwin J."/>
            <person name="Abdouelleil A."/>
            <person name="Abdulkadir J."/>
            <person name="Abebe A."/>
            <person name="Abera B."/>
            <person name="Abreu J."/>
            <person name="Acer S.C."/>
            <person name="Aftuck L."/>
            <person name="Alexander A."/>
            <person name="An P."/>
            <person name="Anderson E."/>
            <person name="Anderson S."/>
            <person name="Arachi H."/>
            <person name="Azer M."/>
            <person name="Bachantsang P."/>
            <person name="Barry A."/>
            <person name="Bayul T."/>
            <person name="Berlin A."/>
            <person name="Bessette D."/>
            <person name="Bloom T."/>
            <person name="Blye J."/>
            <person name="Boguslavskiy L."/>
            <person name="Bonnet C."/>
            <person name="Boukhgalter B."/>
            <person name="Bourzgui I."/>
            <person name="Brown A."/>
            <person name="Cahill P."/>
            <person name="Channer S."/>
            <person name="Cheshatsang Y."/>
            <person name="Chuda L."/>
            <person name="Citroen M."/>
            <person name="Collymore A."/>
            <person name="Cooke P."/>
            <person name="Costello M."/>
            <person name="D'Aco K."/>
            <person name="Daza R."/>
            <person name="De Haan G."/>
            <person name="DeGray S."/>
            <person name="DeMaso C."/>
            <person name="Dhargay N."/>
            <person name="Dooley K."/>
            <person name="Dooley E."/>
            <person name="Doricent M."/>
            <person name="Dorje P."/>
            <person name="Dorjee K."/>
            <person name="Dupes A."/>
            <person name="Elong R."/>
            <person name="Falk J."/>
            <person name="Farina A."/>
            <person name="Faro S."/>
            <person name="Ferguson D."/>
            <person name="Fisher S."/>
            <person name="Foley C.D."/>
            <person name="Franke A."/>
            <person name="Friedrich D."/>
            <person name="Gadbois L."/>
            <person name="Gearin G."/>
            <person name="Gearin C.R."/>
            <person name="Giannoukos G."/>
            <person name="Goode T."/>
            <person name="Graham J."/>
            <person name="Grandbois E."/>
            <person name="Grewal S."/>
            <person name="Gyaltsen K."/>
            <person name="Hafez N."/>
            <person name="Hagos B."/>
            <person name="Hall J."/>
            <person name="Henson C."/>
            <person name="Hollinger A."/>
            <person name="Honan T."/>
            <person name="Huard M.D."/>
            <person name="Hughes L."/>
            <person name="Hurhula B."/>
            <person name="Husby M.E."/>
            <person name="Kamat A."/>
            <person name="Kanga B."/>
            <person name="Kashin S."/>
            <person name="Khazanovich D."/>
            <person name="Kisner P."/>
            <person name="Lance K."/>
            <person name="Lara M."/>
            <person name="Lee W."/>
            <person name="Lennon N."/>
            <person name="Letendre F."/>
            <person name="LeVine R."/>
            <person name="Lipovsky A."/>
            <person name="Liu X."/>
            <person name="Liu J."/>
            <person name="Liu S."/>
            <person name="Lokyitsang T."/>
            <person name="Lokyitsang Y."/>
            <person name="Lubonja R."/>
            <person name="Lui A."/>
            <person name="MacDonald P."/>
            <person name="Magnisalis V."/>
            <person name="Maru K."/>
            <person name="Matthews C."/>
            <person name="McCusker W."/>
            <person name="McDonough S."/>
            <person name="Mehta T."/>
            <person name="Meldrim J."/>
            <person name="Meneus L."/>
            <person name="Mihai O."/>
            <person name="Mihalev A."/>
            <person name="Mihova T."/>
            <person name="Mittelman R."/>
            <person name="Mlenga V."/>
            <person name="Montmayeur A."/>
            <person name="Mulrain L."/>
            <person name="Navidi A."/>
            <person name="Naylor J."/>
            <person name="Negash T."/>
            <person name="Nguyen T."/>
            <person name="Nguyen N."/>
            <person name="Nicol R."/>
            <person name="Norbu C."/>
            <person name="Norbu N."/>
            <person name="Novod N."/>
            <person name="O'Neill B."/>
            <person name="Osman S."/>
            <person name="Markiewicz E."/>
            <person name="Oyono O.L."/>
            <person name="Patti C."/>
            <person name="Phunkhang P."/>
            <person name="Pierre F."/>
            <person name="Priest M."/>
            <person name="Raghuraman S."/>
            <person name="Rege F."/>
            <person name="Reyes R."/>
            <person name="Rise C."/>
            <person name="Rogov P."/>
            <person name="Ross K."/>
            <person name="Ryan E."/>
            <person name="Settipalli S."/>
            <person name="Shea T."/>
            <person name="Sherpa N."/>
            <person name="Shi L."/>
            <person name="Shih D."/>
            <person name="Sparrow T."/>
            <person name="Spaulding J."/>
            <person name="Stalker J."/>
            <person name="Stange-Thomann N."/>
            <person name="Stavropoulos S."/>
            <person name="Stone C."/>
            <person name="Strader C."/>
            <person name="Tesfaye S."/>
            <person name="Thomson T."/>
            <person name="Thoulutsang Y."/>
            <person name="Thoulutsang D."/>
            <person name="Topham K."/>
            <person name="Topping I."/>
            <person name="Tsamla T."/>
            <person name="Vassiliev H."/>
            <person name="Vo A."/>
            <person name="Wangchuk T."/>
            <person name="Wangdi T."/>
            <person name="Weiand M."/>
            <person name="Wilkinson J."/>
            <person name="Wilson A."/>
            <person name="Yadav S."/>
            <person name="Young G."/>
            <person name="Yu Q."/>
            <person name="Zembek L."/>
            <person name="Zhong D."/>
            <person name="Zimmer A."/>
            <person name="Zwirko Z."/>
            <person name="Jaffe D.B."/>
            <person name="Alvarez P."/>
            <person name="Brockman W."/>
            <person name="Butler J."/>
            <person name="Chin C."/>
            <person name="Gnerre S."/>
            <person name="Grabherr M."/>
            <person name="Kleber M."/>
            <person name="Mauceli E."/>
            <person name="MacCallum I."/>
        </authorList>
    </citation>
    <scope>NUCLEOTIDE SEQUENCE [LARGE SCALE GENOMIC DNA]</scope>
    <source>
        <strain evidence="13">Tucson 15010-1051.87</strain>
    </source>
</reference>
<evidence type="ECO:0000256" key="8">
    <source>
        <dbReference type="ARBA" id="ARBA00023180"/>
    </source>
</evidence>
<keyword evidence="13" id="KW-1185">Reference proteome</keyword>
<dbReference type="PANTHER" id="PTHR42643">
    <property type="entry name" value="IONOTROPIC RECEPTOR 20A-RELATED"/>
    <property type="match status" value="1"/>
</dbReference>
<evidence type="ECO:0000259" key="11">
    <source>
        <dbReference type="Pfam" id="PF24576"/>
    </source>
</evidence>
<accession>B4LIF7</accession>
<dbReference type="InterPro" id="IPR057074">
    <property type="entry name" value="IR75A_N"/>
</dbReference>
<dbReference type="HOGENOM" id="CLU_282457_0_0_1"/>
<evidence type="ECO:0000256" key="4">
    <source>
        <dbReference type="ARBA" id="ARBA00022692"/>
    </source>
</evidence>
<protein>
    <submittedName>
        <fullName evidence="12">Uncharacterized protein</fullName>
    </submittedName>
</protein>
<name>B4LIF7_DROVI</name>
<comment type="subcellular location">
    <subcellularLocation>
        <location evidence="1">Cell membrane</location>
        <topology evidence="1">Multi-pass membrane protein</topology>
    </subcellularLocation>
</comment>
<dbReference type="Gene3D" id="1.10.287.70">
    <property type="match status" value="1"/>
</dbReference>
<gene>
    <name evidence="12" type="primary">Dvir\GJ13946</name>
    <name evidence="12" type="ORF">Dvir_GJ13946</name>
</gene>